<name>A0A8J6CCT0_DIALT</name>
<dbReference type="InterPro" id="IPR012336">
    <property type="entry name" value="Thioredoxin-like_fold"/>
</dbReference>
<gene>
    <name evidence="2" type="ORF">KFE25_001576</name>
</gene>
<dbReference type="PANTHER" id="PTHR33875:SF2">
    <property type="entry name" value="ACR183CP"/>
    <property type="match status" value="1"/>
</dbReference>
<dbReference type="Proteomes" id="UP000751190">
    <property type="component" value="Unassembled WGS sequence"/>
</dbReference>
<dbReference type="InterPro" id="IPR036249">
    <property type="entry name" value="Thioredoxin-like_sf"/>
</dbReference>
<evidence type="ECO:0000313" key="3">
    <source>
        <dbReference type="Proteomes" id="UP000751190"/>
    </source>
</evidence>
<keyword evidence="3" id="KW-1185">Reference proteome</keyword>
<dbReference type="EMBL" id="JAGTXO010000018">
    <property type="protein sequence ID" value="KAG8462803.1"/>
    <property type="molecule type" value="Genomic_DNA"/>
</dbReference>
<dbReference type="Pfam" id="PF13462">
    <property type="entry name" value="Thioredoxin_4"/>
    <property type="match status" value="1"/>
</dbReference>
<feature type="domain" description="Thioredoxin-like fold" evidence="1">
    <location>
        <begin position="42"/>
        <end position="190"/>
    </location>
</feature>
<dbReference type="OrthoDB" id="37297at2759"/>
<dbReference type="AlphaFoldDB" id="A0A8J6CCT0"/>
<dbReference type="Gene3D" id="3.40.30.10">
    <property type="entry name" value="Glutaredoxin"/>
    <property type="match status" value="1"/>
</dbReference>
<organism evidence="2 3">
    <name type="scientific">Diacronema lutheri</name>
    <name type="common">Unicellular marine alga</name>
    <name type="synonym">Monochrysis lutheri</name>
    <dbReference type="NCBI Taxonomy" id="2081491"/>
    <lineage>
        <taxon>Eukaryota</taxon>
        <taxon>Haptista</taxon>
        <taxon>Haptophyta</taxon>
        <taxon>Pavlovophyceae</taxon>
        <taxon>Pavlovales</taxon>
        <taxon>Pavlovaceae</taxon>
        <taxon>Diacronema</taxon>
    </lineage>
</organism>
<dbReference type="PANTHER" id="PTHR33875">
    <property type="entry name" value="OS09G0542200 PROTEIN"/>
    <property type="match status" value="1"/>
</dbReference>
<protein>
    <recommendedName>
        <fullName evidence="1">Thioredoxin-like fold domain-containing protein</fullName>
    </recommendedName>
</protein>
<evidence type="ECO:0000313" key="2">
    <source>
        <dbReference type="EMBL" id="KAG8462803.1"/>
    </source>
</evidence>
<sequence length="213" mass="22910">MLRTSGRRCLSAAAARARKVTLGGPPLPPRPLGAMLGHGFPTFEVFLDLSCPFSVTAFNTLHDDVEPANRGRASFVVHNVVQPWHAHSTVMHEVALAVLQEAPAGYFAFYRQACGAFDDFAEAAVRGETRLQTGARLAAIAERSTGLPAAAINALLDKHAMAQALKWTCRHHRARGVHVTPTVFLHGLEATAISSSWTAAEWNALLAEVRAAQ</sequence>
<dbReference type="SUPFAM" id="SSF52833">
    <property type="entry name" value="Thioredoxin-like"/>
    <property type="match status" value="1"/>
</dbReference>
<accession>A0A8J6CCT0</accession>
<proteinExistence type="predicted"/>
<reference evidence="2" key="1">
    <citation type="submission" date="2021-05" db="EMBL/GenBank/DDBJ databases">
        <title>The genome of the haptophyte Pavlova lutheri (Diacronema luteri, Pavlovales) - a model for lipid biosynthesis in eukaryotic algae.</title>
        <authorList>
            <person name="Hulatt C.J."/>
            <person name="Posewitz M.C."/>
        </authorList>
    </citation>
    <scope>NUCLEOTIDE SEQUENCE</scope>
    <source>
        <strain evidence="2">NIVA-4/92</strain>
    </source>
</reference>
<comment type="caution">
    <text evidence="2">The sequence shown here is derived from an EMBL/GenBank/DDBJ whole genome shotgun (WGS) entry which is preliminary data.</text>
</comment>
<dbReference type="OMA" id="LEPTCPF"/>
<evidence type="ECO:0000259" key="1">
    <source>
        <dbReference type="Pfam" id="PF13462"/>
    </source>
</evidence>